<reference evidence="2" key="2">
    <citation type="journal article" date="2023" name="IMA Fungus">
        <title>Comparative genomic study of the Penicillium genus elucidates a diverse pangenome and 15 lateral gene transfer events.</title>
        <authorList>
            <person name="Petersen C."/>
            <person name="Sorensen T."/>
            <person name="Nielsen M.R."/>
            <person name="Sondergaard T.E."/>
            <person name="Sorensen J.L."/>
            <person name="Fitzpatrick D.A."/>
            <person name="Frisvad J.C."/>
            <person name="Nielsen K.L."/>
        </authorList>
    </citation>
    <scope>NUCLEOTIDE SEQUENCE</scope>
    <source>
        <strain evidence="2">IBT 21472</strain>
    </source>
</reference>
<evidence type="ECO:0000313" key="2">
    <source>
        <dbReference type="EMBL" id="KAJ5330287.1"/>
    </source>
</evidence>
<reference evidence="2" key="1">
    <citation type="submission" date="2022-12" db="EMBL/GenBank/DDBJ databases">
        <authorList>
            <person name="Petersen C."/>
        </authorList>
    </citation>
    <scope>NUCLEOTIDE SEQUENCE</scope>
    <source>
        <strain evidence="2">IBT 21472</strain>
    </source>
</reference>
<protein>
    <submittedName>
        <fullName evidence="2">Uncharacterized protein</fullName>
    </submittedName>
</protein>
<dbReference type="EMBL" id="JAPZBO010000001">
    <property type="protein sequence ID" value="KAJ5330287.1"/>
    <property type="molecule type" value="Genomic_DNA"/>
</dbReference>
<evidence type="ECO:0000256" key="1">
    <source>
        <dbReference type="SAM" id="SignalP"/>
    </source>
</evidence>
<dbReference type="Proteomes" id="UP001147746">
    <property type="component" value="Unassembled WGS sequence"/>
</dbReference>
<feature type="chain" id="PRO_5041194768" evidence="1">
    <location>
        <begin position="21"/>
        <end position="151"/>
    </location>
</feature>
<feature type="signal peptide" evidence="1">
    <location>
        <begin position="1"/>
        <end position="20"/>
    </location>
</feature>
<evidence type="ECO:0000313" key="3">
    <source>
        <dbReference type="Proteomes" id="UP001147746"/>
    </source>
</evidence>
<comment type="caution">
    <text evidence="2">The sequence shown here is derived from an EMBL/GenBank/DDBJ whole genome shotgun (WGS) entry which is preliminary data.</text>
</comment>
<accession>A0A9W9GSD2</accession>
<keyword evidence="1" id="KW-0732">Signal</keyword>
<organism evidence="2 3">
    <name type="scientific">Penicillium atrosanguineum</name>
    <dbReference type="NCBI Taxonomy" id="1132637"/>
    <lineage>
        <taxon>Eukaryota</taxon>
        <taxon>Fungi</taxon>
        <taxon>Dikarya</taxon>
        <taxon>Ascomycota</taxon>
        <taxon>Pezizomycotina</taxon>
        <taxon>Eurotiomycetes</taxon>
        <taxon>Eurotiomycetidae</taxon>
        <taxon>Eurotiales</taxon>
        <taxon>Aspergillaceae</taxon>
        <taxon>Penicillium</taxon>
    </lineage>
</organism>
<dbReference type="AlphaFoldDB" id="A0A9W9GSD2"/>
<gene>
    <name evidence="2" type="ORF">N7476_000070</name>
</gene>
<sequence>MPSFKSLLLIALSLVATTTADSCPQDWNISKATDGQCCYGTPLSDGPTKFCCVGSKGLFKARNDLPRSVTSSSSSSLCFAQIPFTASDYSQQVSSASSQYVAGATTTPATNEVTPTSSGSAAATTNVAMPIATAQDVVLCGAAFIAGLFVL</sequence>
<keyword evidence="3" id="KW-1185">Reference proteome</keyword>
<proteinExistence type="predicted"/>
<name>A0A9W9GSD2_9EURO</name>